<evidence type="ECO:0000313" key="2">
    <source>
        <dbReference type="EMBL" id="KAF2721946.1"/>
    </source>
</evidence>
<name>A0A9P4QBP3_9PEZI</name>
<organism evidence="2 3">
    <name type="scientific">Polychaeton citri CBS 116435</name>
    <dbReference type="NCBI Taxonomy" id="1314669"/>
    <lineage>
        <taxon>Eukaryota</taxon>
        <taxon>Fungi</taxon>
        <taxon>Dikarya</taxon>
        <taxon>Ascomycota</taxon>
        <taxon>Pezizomycotina</taxon>
        <taxon>Dothideomycetes</taxon>
        <taxon>Dothideomycetidae</taxon>
        <taxon>Capnodiales</taxon>
        <taxon>Capnodiaceae</taxon>
        <taxon>Polychaeton</taxon>
    </lineage>
</organism>
<gene>
    <name evidence="2" type="ORF">K431DRAFT_62058</name>
</gene>
<protein>
    <submittedName>
        <fullName evidence="2">Uncharacterized protein</fullName>
    </submittedName>
</protein>
<dbReference type="EMBL" id="MU003786">
    <property type="protein sequence ID" value="KAF2721946.1"/>
    <property type="molecule type" value="Genomic_DNA"/>
</dbReference>
<comment type="caution">
    <text evidence="2">The sequence shown here is derived from an EMBL/GenBank/DDBJ whole genome shotgun (WGS) entry which is preliminary data.</text>
</comment>
<evidence type="ECO:0000256" key="1">
    <source>
        <dbReference type="SAM" id="MobiDB-lite"/>
    </source>
</evidence>
<proteinExistence type="predicted"/>
<sequence>MRETAPCSPPRITQSSAGSLFHPWRRRRHRKVLFIHSSGFRRRGKGSSAPVRKRAPLSAAGPLIAWSRPASGAGIAAHGERTLQATVIQDTPRSPSSSSSSSRSSMIASPSKTLGVISFALLSHESIRREGRQASSESFPVRHNLPST</sequence>
<feature type="region of interest" description="Disordered" evidence="1">
    <location>
        <begin position="129"/>
        <end position="148"/>
    </location>
</feature>
<dbReference type="Proteomes" id="UP000799441">
    <property type="component" value="Unassembled WGS sequence"/>
</dbReference>
<feature type="region of interest" description="Disordered" evidence="1">
    <location>
        <begin position="1"/>
        <end position="23"/>
    </location>
</feature>
<evidence type="ECO:0000313" key="3">
    <source>
        <dbReference type="Proteomes" id="UP000799441"/>
    </source>
</evidence>
<reference evidence="2" key="1">
    <citation type="journal article" date="2020" name="Stud. Mycol.">
        <title>101 Dothideomycetes genomes: a test case for predicting lifestyles and emergence of pathogens.</title>
        <authorList>
            <person name="Haridas S."/>
            <person name="Albert R."/>
            <person name="Binder M."/>
            <person name="Bloem J."/>
            <person name="Labutti K."/>
            <person name="Salamov A."/>
            <person name="Andreopoulos B."/>
            <person name="Baker S."/>
            <person name="Barry K."/>
            <person name="Bills G."/>
            <person name="Bluhm B."/>
            <person name="Cannon C."/>
            <person name="Castanera R."/>
            <person name="Culley D."/>
            <person name="Daum C."/>
            <person name="Ezra D."/>
            <person name="Gonzalez J."/>
            <person name="Henrissat B."/>
            <person name="Kuo A."/>
            <person name="Liang C."/>
            <person name="Lipzen A."/>
            <person name="Lutzoni F."/>
            <person name="Magnuson J."/>
            <person name="Mondo S."/>
            <person name="Nolan M."/>
            <person name="Ohm R."/>
            <person name="Pangilinan J."/>
            <person name="Park H.-J."/>
            <person name="Ramirez L."/>
            <person name="Alfaro M."/>
            <person name="Sun H."/>
            <person name="Tritt A."/>
            <person name="Yoshinaga Y."/>
            <person name="Zwiers L.-H."/>
            <person name="Turgeon B."/>
            <person name="Goodwin S."/>
            <person name="Spatafora J."/>
            <person name="Crous P."/>
            <person name="Grigoriev I."/>
        </authorList>
    </citation>
    <scope>NUCLEOTIDE SEQUENCE</scope>
    <source>
        <strain evidence="2">CBS 116435</strain>
    </source>
</reference>
<accession>A0A9P4QBP3</accession>
<keyword evidence="3" id="KW-1185">Reference proteome</keyword>
<feature type="region of interest" description="Disordered" evidence="1">
    <location>
        <begin position="85"/>
        <end position="109"/>
    </location>
</feature>
<feature type="compositionally biased region" description="Low complexity" evidence="1">
    <location>
        <begin position="92"/>
        <end position="105"/>
    </location>
</feature>
<dbReference type="AlphaFoldDB" id="A0A9P4QBP3"/>